<dbReference type="PANTHER" id="PTHR24223:SF443">
    <property type="entry name" value="MULTIDRUG-RESISTANCE LIKE PROTEIN 1, ISOFORM I"/>
    <property type="match status" value="1"/>
</dbReference>
<keyword evidence="12 14" id="KW-0472">Membrane</keyword>
<dbReference type="PROSITE" id="PS50929">
    <property type="entry name" value="ABC_TM1F"/>
    <property type="match status" value="2"/>
</dbReference>
<proteinExistence type="inferred from homology"/>
<evidence type="ECO:0000256" key="7">
    <source>
        <dbReference type="ARBA" id="ARBA00022737"/>
    </source>
</evidence>
<keyword evidence="6 14" id="KW-0812">Transmembrane</keyword>
<feature type="domain" description="ABC transporter" evidence="15">
    <location>
        <begin position="711"/>
        <end position="937"/>
    </location>
</feature>
<dbReference type="CDD" id="cd18595">
    <property type="entry name" value="ABC_6TM_MRP1_2_3_6_D1_like"/>
    <property type="match status" value="1"/>
</dbReference>
<dbReference type="GO" id="GO:0005524">
    <property type="term" value="F:ATP binding"/>
    <property type="evidence" value="ECO:0007669"/>
    <property type="project" value="UniProtKB-KW"/>
</dbReference>
<dbReference type="SUPFAM" id="SSF52540">
    <property type="entry name" value="P-loop containing nucleoside triphosphate hydrolases"/>
    <property type="match status" value="2"/>
</dbReference>
<dbReference type="CDD" id="cd18603">
    <property type="entry name" value="ABC_6TM_MRP1_2_3_6_D2_like"/>
    <property type="match status" value="1"/>
</dbReference>
<feature type="domain" description="ABC transporter" evidence="15">
    <location>
        <begin position="1384"/>
        <end position="1619"/>
    </location>
</feature>
<feature type="transmembrane region" description="Helical" evidence="14">
    <location>
        <begin position="243"/>
        <end position="262"/>
    </location>
</feature>
<feature type="transmembrane region" description="Helical" evidence="14">
    <location>
        <begin position="212"/>
        <end position="231"/>
    </location>
</feature>
<accession>A0A194VL12</accession>
<evidence type="ECO:0000256" key="5">
    <source>
        <dbReference type="ARBA" id="ARBA00022554"/>
    </source>
</evidence>
<sequence>MASKASSKAYFKVDPLYYQEQGDKAAPGAIPRPEIHFQLQQLANERKLREPCMYYKASMGLLRNNTITSGIIAGKGFLDGDPSQRAIFDSGSLTGYRPSHFELGKGYLSASEDFKQPLCGNEEGWGPLSPFRFDFTPCFIDVWVASVAIFGVVFGLLAVVWLVKTRKPTEISKGLHFWAKQGLLAIVIADFIAQLVIQILNYPQIWFGDFRVWTTAITIGSLAVIFSIQWLEHARLRNANGVVLFYWLFLLIALSVKLRSLISQQLYISKRAYFVTYCVGYGTAVVAFLVEWQWPKRTSDYEALVDEEECPAEYATIFSRLTFSWMTPLMKFGYKHYLTEEDLWALQKSDTTKATGSAFDKAWKYELEHRKSPSLWLAMFRAYGGPYALAGMFKMLNDISAFIQPQLLRYLIAFVDSYKPGKEPEPVIKGAAIALGMFGIAVFQTSMIHQYFQGAFVTGMRIKAGLTSSIYRKTLKLSNEGRSSKSTGDIVNYMAVDAQRLQDLTQFAQQTWSAPFQITICMVSLYQLVGWSMMAGVGVMIATVPLNGIVARFMKSLQKEQMKNKDTRSRLIAEIVAMMKSIKLYSWGAAFMNKLNYVRNEQELKTLRKIGAAQAVANFTFSTTPFLVSCTTFTVFVLTHKEPLTTDIIFPALALFNLLSFPLAVFPMVISSIVEATVAVGRLTSFLTAEELQEGAVIIKPTVEETGEETVSVKDGTFSWDRHNESKNALEDITFSASKGELSCIVGRVGSGKSSFLQSILGDLYKVKGAVTVHGTVAYVAQSPWIMNATVKENIIFGYRFDSNFYEKTIKACALLDDFNVLPDGDETVVGERGISLSGGQKARVALARAVYARSDVYLLDDPLSAVDAHVGKHITDNVLGPKGLLATKTRILATNAIPVLGEADNIVMLREGVVVEQGSLEQLLAMRGLVSDLYKSAGQDSGPSTPGPASGQSPESSSLDSEVSSIEDNMEKDEIEEAQEGFASLESIRPGPRAGKPKLRTDSMATLRRASTASFRGPRGKLTDEEVAPSKTRQKKEHSEQGKVKWSIYGEYAKMSDPLAVCVYLVALLAAQTAQIAGNVWLKDWAETNSKAGSNPEVGKYIGVYFAFGIGSATLTVIQTLLLWIFCSIEASRKLHERMAKAIFRSPMSFFDTTPAGRILNRFSSDIYRVDEVLARTFNMLFVNVAKSGFTLAVISFTTPAFIGLIIPMSAMYIWIQRYYLRTSRELKRLDSVSRSPIYAHFQESLGGISTIRAYRQQQRFERENEWRVDANLKAFFPSVSANRWLAIRLEFIGALVILAAAGFAIVSVASHSGLSAGLVGLAMSYALQITSSLNWIVRQTVEVETNIVSVERVLEYARLPSEAPEINPHNRPPASWPTDGAISFNGYSARYREGLDLVLKNIKLDIKSNEKIGVVGRTGAGKSSLTLALFRIIEAASGNISIDNVNTSSIGLLDLRRRLAIIPQDAALFEGTVRDNLDPGHVHDDTELWSVLEHARLKSHVASMDSGLDSKIHEGGSNLSQGQRQLISLARAMLTPSNILVLDEATAAVDVETDAMLQLTLRSPLFSNRTIITVAHRINTILDSDRVVVLDKGEVAEFGPPQELIKQKGIFHSLVKQAGLDKDSE</sequence>
<feature type="domain" description="ABC transmembrane type-1" evidence="16">
    <location>
        <begin position="388"/>
        <end position="675"/>
    </location>
</feature>
<keyword evidence="3" id="KW-0813">Transport</keyword>
<evidence type="ECO:0000313" key="17">
    <source>
        <dbReference type="EMBL" id="KUI64653.1"/>
    </source>
</evidence>
<dbReference type="InterPro" id="IPR003439">
    <property type="entry name" value="ABC_transporter-like_ATP-bd"/>
</dbReference>
<evidence type="ECO:0000313" key="18">
    <source>
        <dbReference type="Proteomes" id="UP000078559"/>
    </source>
</evidence>
<dbReference type="Pfam" id="PF00005">
    <property type="entry name" value="ABC_tran"/>
    <property type="match status" value="2"/>
</dbReference>
<feature type="transmembrane region" description="Helical" evidence="14">
    <location>
        <begin position="1103"/>
        <end position="1127"/>
    </location>
</feature>
<dbReference type="GO" id="GO:0140359">
    <property type="term" value="F:ABC-type transporter activity"/>
    <property type="evidence" value="ECO:0007669"/>
    <property type="project" value="InterPro"/>
</dbReference>
<keyword evidence="11 14" id="KW-1133">Transmembrane helix</keyword>
<evidence type="ECO:0000256" key="3">
    <source>
        <dbReference type="ARBA" id="ARBA00022448"/>
    </source>
</evidence>
<dbReference type="OrthoDB" id="6500128at2759"/>
<dbReference type="CDD" id="cd03250">
    <property type="entry name" value="ABCC_MRP_domain1"/>
    <property type="match status" value="1"/>
</dbReference>
<dbReference type="Pfam" id="PF00664">
    <property type="entry name" value="ABC_membrane"/>
    <property type="match status" value="2"/>
</dbReference>
<dbReference type="Gene3D" id="1.20.1560.10">
    <property type="entry name" value="ABC transporter type 1, transmembrane domain"/>
    <property type="match status" value="2"/>
</dbReference>
<feature type="transmembrane region" description="Helical" evidence="14">
    <location>
        <begin position="430"/>
        <end position="452"/>
    </location>
</feature>
<feature type="transmembrane region" description="Helical" evidence="14">
    <location>
        <begin position="183"/>
        <end position="200"/>
    </location>
</feature>
<evidence type="ECO:0000256" key="1">
    <source>
        <dbReference type="ARBA" id="ARBA00004128"/>
    </source>
</evidence>
<comment type="similarity">
    <text evidence="2">Belongs to the ABC transporter superfamily. ABCC family. Conjugate transporter (TC 3.A.1.208) subfamily.</text>
</comment>
<dbReference type="InterPro" id="IPR011527">
    <property type="entry name" value="ABC1_TM_dom"/>
</dbReference>
<feature type="transmembrane region" description="Helical" evidence="14">
    <location>
        <begin position="528"/>
        <end position="550"/>
    </location>
</feature>
<organism evidence="17 18">
    <name type="scientific">Cytospora mali</name>
    <name type="common">Apple Valsa canker fungus</name>
    <name type="synonym">Valsa mali</name>
    <dbReference type="NCBI Taxonomy" id="578113"/>
    <lineage>
        <taxon>Eukaryota</taxon>
        <taxon>Fungi</taxon>
        <taxon>Dikarya</taxon>
        <taxon>Ascomycota</taxon>
        <taxon>Pezizomycotina</taxon>
        <taxon>Sordariomycetes</taxon>
        <taxon>Sordariomycetidae</taxon>
        <taxon>Diaporthales</taxon>
        <taxon>Cytosporaceae</taxon>
        <taxon>Cytospora</taxon>
    </lineage>
</organism>
<dbReference type="InterPro" id="IPR050173">
    <property type="entry name" value="ABC_transporter_C-like"/>
</dbReference>
<dbReference type="SUPFAM" id="SSF90123">
    <property type="entry name" value="ABC transporter transmembrane region"/>
    <property type="match status" value="2"/>
</dbReference>
<feature type="transmembrane region" description="Helical" evidence="14">
    <location>
        <begin position="648"/>
        <end position="670"/>
    </location>
</feature>
<evidence type="ECO:0000259" key="16">
    <source>
        <dbReference type="PROSITE" id="PS50929"/>
    </source>
</evidence>
<evidence type="ECO:0000256" key="10">
    <source>
        <dbReference type="ARBA" id="ARBA00022967"/>
    </source>
</evidence>
<feature type="transmembrane region" description="Helical" evidence="14">
    <location>
        <begin position="612"/>
        <end position="636"/>
    </location>
</feature>
<protein>
    <submittedName>
        <fullName evidence="17">Metal resistance protein YCF1</fullName>
    </submittedName>
</protein>
<dbReference type="GO" id="GO:0042592">
    <property type="term" value="P:homeostatic process"/>
    <property type="evidence" value="ECO:0007669"/>
    <property type="project" value="UniProtKB-ARBA"/>
</dbReference>
<reference evidence="17" key="1">
    <citation type="submission" date="2014-12" db="EMBL/GenBank/DDBJ databases">
        <title>Genome Sequence of Valsa Canker Pathogens Uncovers a Specific Adaption of Colonization on Woody Bark.</title>
        <authorList>
            <person name="Yin Z."/>
            <person name="Liu H."/>
            <person name="Gao X."/>
            <person name="Li Z."/>
            <person name="Song N."/>
            <person name="Ke X."/>
            <person name="Dai Q."/>
            <person name="Wu Y."/>
            <person name="Sun Y."/>
            <person name="Xu J.-R."/>
            <person name="Kang Z.K."/>
            <person name="Wang L."/>
            <person name="Huang L."/>
        </authorList>
    </citation>
    <scope>NUCLEOTIDE SEQUENCE [LARGE SCALE GENOMIC DNA]</scope>
    <source>
        <strain evidence="17">03-8</strain>
    </source>
</reference>
<keyword evidence="18" id="KW-1185">Reference proteome</keyword>
<keyword evidence="4" id="KW-0597">Phosphoprotein</keyword>
<dbReference type="InterPro" id="IPR056227">
    <property type="entry name" value="TMD0_ABC"/>
</dbReference>
<feature type="compositionally biased region" description="Low complexity" evidence="13">
    <location>
        <begin position="951"/>
        <end position="968"/>
    </location>
</feature>
<dbReference type="GO" id="GO:0016887">
    <property type="term" value="F:ATP hydrolysis activity"/>
    <property type="evidence" value="ECO:0007669"/>
    <property type="project" value="InterPro"/>
</dbReference>
<feature type="transmembrane region" description="Helical" evidence="14">
    <location>
        <begin position="1191"/>
        <end position="1217"/>
    </location>
</feature>
<evidence type="ECO:0000256" key="13">
    <source>
        <dbReference type="SAM" id="MobiDB-lite"/>
    </source>
</evidence>
<dbReference type="EMBL" id="CM003098">
    <property type="protein sequence ID" value="KUI64653.1"/>
    <property type="molecule type" value="Genomic_DNA"/>
</dbReference>
<evidence type="ECO:0000256" key="9">
    <source>
        <dbReference type="ARBA" id="ARBA00022840"/>
    </source>
</evidence>
<keyword evidence="5" id="KW-0926">Vacuole</keyword>
<evidence type="ECO:0000256" key="8">
    <source>
        <dbReference type="ARBA" id="ARBA00022741"/>
    </source>
</evidence>
<evidence type="ECO:0000256" key="4">
    <source>
        <dbReference type="ARBA" id="ARBA00022553"/>
    </source>
</evidence>
<dbReference type="FunFam" id="1.20.1560.10:FF:000020">
    <property type="entry name" value="ABC metal ion transporter"/>
    <property type="match status" value="1"/>
</dbReference>
<dbReference type="Proteomes" id="UP000078559">
    <property type="component" value="Chromosome 1"/>
</dbReference>
<feature type="transmembrane region" description="Helical" evidence="14">
    <location>
        <begin position="1293"/>
        <end position="1312"/>
    </location>
</feature>
<dbReference type="PROSITE" id="PS50893">
    <property type="entry name" value="ABC_TRANSPORTER_2"/>
    <property type="match status" value="2"/>
</dbReference>
<dbReference type="GO" id="GO:0000329">
    <property type="term" value="C:fungal-type vacuole membrane"/>
    <property type="evidence" value="ECO:0007669"/>
    <property type="project" value="UniProtKB-ARBA"/>
</dbReference>
<dbReference type="FunFam" id="1.20.1560.10:FF:000001">
    <property type="entry name" value="ATP-binding cassette subfamily C member 1"/>
    <property type="match status" value="1"/>
</dbReference>
<dbReference type="Gene3D" id="3.40.50.300">
    <property type="entry name" value="P-loop containing nucleotide triphosphate hydrolases"/>
    <property type="match status" value="2"/>
</dbReference>
<dbReference type="InterPro" id="IPR017871">
    <property type="entry name" value="ABC_transporter-like_CS"/>
</dbReference>
<evidence type="ECO:0000256" key="11">
    <source>
        <dbReference type="ARBA" id="ARBA00022989"/>
    </source>
</evidence>
<evidence type="ECO:0000259" key="15">
    <source>
        <dbReference type="PROSITE" id="PS50893"/>
    </source>
</evidence>
<dbReference type="InterPro" id="IPR036640">
    <property type="entry name" value="ABC1_TM_sf"/>
</dbReference>
<dbReference type="FunFam" id="3.40.50.300:FF:000565">
    <property type="entry name" value="ABC bile acid transporter"/>
    <property type="match status" value="1"/>
</dbReference>
<feature type="transmembrane region" description="Helical" evidence="14">
    <location>
        <begin position="142"/>
        <end position="163"/>
    </location>
</feature>
<feature type="transmembrane region" description="Helical" evidence="14">
    <location>
        <begin position="274"/>
        <end position="292"/>
    </location>
</feature>
<dbReference type="SMR" id="A0A194VL12"/>
<evidence type="ECO:0000256" key="12">
    <source>
        <dbReference type="ARBA" id="ARBA00023136"/>
    </source>
</evidence>
<dbReference type="InterPro" id="IPR027417">
    <property type="entry name" value="P-loop_NTPase"/>
</dbReference>
<keyword evidence="7" id="KW-0677">Repeat</keyword>
<keyword evidence="10" id="KW-1278">Translocase</keyword>
<feature type="region of interest" description="Disordered" evidence="13">
    <location>
        <begin position="982"/>
        <end position="1041"/>
    </location>
</feature>
<dbReference type="Pfam" id="PF24357">
    <property type="entry name" value="TMD0_ABC"/>
    <property type="match status" value="1"/>
</dbReference>
<dbReference type="CDD" id="cd03244">
    <property type="entry name" value="ABCC_MRP_domain2"/>
    <property type="match status" value="1"/>
</dbReference>
<evidence type="ECO:0000256" key="2">
    <source>
        <dbReference type="ARBA" id="ARBA00009726"/>
    </source>
</evidence>
<dbReference type="InterPro" id="IPR003593">
    <property type="entry name" value="AAA+_ATPase"/>
</dbReference>
<comment type="subcellular location">
    <subcellularLocation>
        <location evidence="1">Vacuole membrane</location>
        <topology evidence="1">Multi-pass membrane protein</topology>
    </subcellularLocation>
</comment>
<keyword evidence="9" id="KW-0067">ATP-binding</keyword>
<feature type="region of interest" description="Disordered" evidence="13">
    <location>
        <begin position="936"/>
        <end position="969"/>
    </location>
</feature>
<evidence type="ECO:0000256" key="6">
    <source>
        <dbReference type="ARBA" id="ARBA00022692"/>
    </source>
</evidence>
<name>A0A194VL12_CYTMA</name>
<feature type="domain" description="ABC transmembrane type-1" evidence="16">
    <location>
        <begin position="1066"/>
        <end position="1347"/>
    </location>
</feature>
<evidence type="ECO:0000256" key="14">
    <source>
        <dbReference type="SAM" id="Phobius"/>
    </source>
</evidence>
<gene>
    <name evidence="17" type="ORF">VM1G_01023</name>
</gene>
<dbReference type="FunFam" id="3.40.50.300:FF:000450">
    <property type="entry name" value="ABC transporter C family member 2"/>
    <property type="match status" value="1"/>
</dbReference>
<dbReference type="PROSITE" id="PS00211">
    <property type="entry name" value="ABC_TRANSPORTER_1"/>
    <property type="match status" value="2"/>
</dbReference>
<dbReference type="PANTHER" id="PTHR24223">
    <property type="entry name" value="ATP-BINDING CASSETTE SUB-FAMILY C"/>
    <property type="match status" value="1"/>
</dbReference>
<keyword evidence="8" id="KW-0547">Nucleotide-binding</keyword>
<dbReference type="SMART" id="SM00382">
    <property type="entry name" value="AAA"/>
    <property type="match status" value="2"/>
</dbReference>